<dbReference type="eggNOG" id="KOG2201">
    <property type="taxonomic scope" value="Eukaryota"/>
</dbReference>
<dbReference type="EC" id="2.7.1.33" evidence="4"/>
<dbReference type="Pfam" id="PF03630">
    <property type="entry name" value="Fumble"/>
    <property type="match status" value="1"/>
</dbReference>
<keyword evidence="5" id="KW-0963">Cytoplasm</keyword>
<keyword evidence="8" id="KW-0418">Kinase</keyword>
<accession>B7G788</accession>
<feature type="non-terminal residue" evidence="12">
    <location>
        <position position="324"/>
    </location>
</feature>
<dbReference type="SUPFAM" id="SSF53067">
    <property type="entry name" value="Actin-like ATPase domain"/>
    <property type="match status" value="2"/>
</dbReference>
<evidence type="ECO:0000256" key="7">
    <source>
        <dbReference type="ARBA" id="ARBA00022741"/>
    </source>
</evidence>
<dbReference type="STRING" id="556484.B7G788"/>
<proteinExistence type="inferred from homology"/>
<dbReference type="GeneID" id="7203755"/>
<dbReference type="NCBIfam" id="TIGR00555">
    <property type="entry name" value="panK_eukar"/>
    <property type="match status" value="1"/>
</dbReference>
<feature type="non-terminal residue" evidence="12">
    <location>
        <position position="1"/>
    </location>
</feature>
<evidence type="ECO:0000256" key="2">
    <source>
        <dbReference type="ARBA" id="ARBA00004496"/>
    </source>
</evidence>
<dbReference type="EMBL" id="CM000619">
    <property type="protein sequence ID" value="EEC45724.1"/>
    <property type="molecule type" value="Genomic_DNA"/>
</dbReference>
<evidence type="ECO:0000256" key="11">
    <source>
        <dbReference type="ARBA" id="ARBA00060870"/>
    </source>
</evidence>
<evidence type="ECO:0000256" key="1">
    <source>
        <dbReference type="ARBA" id="ARBA00001206"/>
    </source>
</evidence>
<dbReference type="RefSeq" id="XP_002182988.1">
    <property type="nucleotide sequence ID" value="XM_002182952.1"/>
</dbReference>
<evidence type="ECO:0000256" key="10">
    <source>
        <dbReference type="ARBA" id="ARBA00022993"/>
    </source>
</evidence>
<gene>
    <name evidence="12" type="ORF">PHATRDRAFT_3145</name>
</gene>
<dbReference type="AlphaFoldDB" id="B7G788"/>
<evidence type="ECO:0000256" key="8">
    <source>
        <dbReference type="ARBA" id="ARBA00022777"/>
    </source>
</evidence>
<keyword evidence="9" id="KW-0067">ATP-binding</keyword>
<comment type="subcellular location">
    <subcellularLocation>
        <location evidence="2">Cytoplasm</location>
    </subcellularLocation>
</comment>
<comment type="catalytic activity">
    <reaction evidence="1">
        <text>(R)-pantothenate + ATP = (R)-4'-phosphopantothenate + ADP + H(+)</text>
        <dbReference type="Rhea" id="RHEA:16373"/>
        <dbReference type="ChEBI" id="CHEBI:10986"/>
        <dbReference type="ChEBI" id="CHEBI:15378"/>
        <dbReference type="ChEBI" id="CHEBI:29032"/>
        <dbReference type="ChEBI" id="CHEBI:30616"/>
        <dbReference type="ChEBI" id="CHEBI:456216"/>
        <dbReference type="EC" id="2.7.1.33"/>
    </reaction>
</comment>
<dbReference type="InParanoid" id="B7G788"/>
<reference evidence="13" key="2">
    <citation type="submission" date="2008-08" db="EMBL/GenBank/DDBJ databases">
        <authorList>
            <consortium name="Diatom Consortium"/>
            <person name="Grigoriev I."/>
            <person name="Grimwood J."/>
            <person name="Kuo A."/>
            <person name="Otillar R.P."/>
            <person name="Salamov A."/>
            <person name="Detter J.C."/>
            <person name="Lindquist E."/>
            <person name="Shapiro H."/>
            <person name="Lucas S."/>
            <person name="Glavina del Rio T."/>
            <person name="Pitluck S."/>
            <person name="Rokhsar D."/>
            <person name="Bowler C."/>
        </authorList>
    </citation>
    <scope>GENOME REANNOTATION</scope>
    <source>
        <strain evidence="13">CCAP 1055/1</strain>
    </source>
</reference>
<dbReference type="GO" id="GO:0005634">
    <property type="term" value="C:nucleus"/>
    <property type="evidence" value="ECO:0007669"/>
    <property type="project" value="TreeGrafter"/>
</dbReference>
<evidence type="ECO:0000313" key="13">
    <source>
        <dbReference type="Proteomes" id="UP000000759"/>
    </source>
</evidence>
<dbReference type="GO" id="GO:0004594">
    <property type="term" value="F:pantothenate kinase activity"/>
    <property type="evidence" value="ECO:0007669"/>
    <property type="project" value="UniProtKB-EC"/>
</dbReference>
<keyword evidence="7" id="KW-0547">Nucleotide-binding</keyword>
<reference evidence="12 13" key="1">
    <citation type="journal article" date="2008" name="Nature">
        <title>The Phaeodactylum genome reveals the evolutionary history of diatom genomes.</title>
        <authorList>
            <person name="Bowler C."/>
            <person name="Allen A.E."/>
            <person name="Badger J.H."/>
            <person name="Grimwood J."/>
            <person name="Jabbari K."/>
            <person name="Kuo A."/>
            <person name="Maheswari U."/>
            <person name="Martens C."/>
            <person name="Maumus F."/>
            <person name="Otillar R.P."/>
            <person name="Rayko E."/>
            <person name="Salamov A."/>
            <person name="Vandepoele K."/>
            <person name="Beszteri B."/>
            <person name="Gruber A."/>
            <person name="Heijde M."/>
            <person name="Katinka M."/>
            <person name="Mock T."/>
            <person name="Valentin K."/>
            <person name="Verret F."/>
            <person name="Berges J.A."/>
            <person name="Brownlee C."/>
            <person name="Cadoret J.P."/>
            <person name="Chiovitti A."/>
            <person name="Choi C.J."/>
            <person name="Coesel S."/>
            <person name="De Martino A."/>
            <person name="Detter J.C."/>
            <person name="Durkin C."/>
            <person name="Falciatore A."/>
            <person name="Fournet J."/>
            <person name="Haruta M."/>
            <person name="Huysman M.J."/>
            <person name="Jenkins B.D."/>
            <person name="Jiroutova K."/>
            <person name="Jorgensen R.E."/>
            <person name="Joubert Y."/>
            <person name="Kaplan A."/>
            <person name="Kroger N."/>
            <person name="Kroth P.G."/>
            <person name="La Roche J."/>
            <person name="Lindquist E."/>
            <person name="Lommer M."/>
            <person name="Martin-Jezequel V."/>
            <person name="Lopez P.J."/>
            <person name="Lucas S."/>
            <person name="Mangogna M."/>
            <person name="McGinnis K."/>
            <person name="Medlin L.K."/>
            <person name="Montsant A."/>
            <person name="Oudot-Le Secq M.P."/>
            <person name="Napoli C."/>
            <person name="Obornik M."/>
            <person name="Parker M.S."/>
            <person name="Petit J.L."/>
            <person name="Porcel B.M."/>
            <person name="Poulsen N."/>
            <person name="Robison M."/>
            <person name="Rychlewski L."/>
            <person name="Rynearson T.A."/>
            <person name="Schmutz J."/>
            <person name="Shapiro H."/>
            <person name="Siaut M."/>
            <person name="Stanley M."/>
            <person name="Sussman M.R."/>
            <person name="Taylor A.R."/>
            <person name="Vardi A."/>
            <person name="von Dassow P."/>
            <person name="Vyverman W."/>
            <person name="Willis A."/>
            <person name="Wyrwicz L.S."/>
            <person name="Rokhsar D.S."/>
            <person name="Weissenbach J."/>
            <person name="Armbrust E.V."/>
            <person name="Green B.R."/>
            <person name="Van de Peer Y."/>
            <person name="Grigoriev I.V."/>
        </authorList>
    </citation>
    <scope>NUCLEOTIDE SEQUENCE [LARGE SCALE GENOMIC DNA]</scope>
    <source>
        <strain evidence="12 13">CCAP 1055/1</strain>
    </source>
</reference>
<dbReference type="GO" id="GO:0015937">
    <property type="term" value="P:coenzyme A biosynthetic process"/>
    <property type="evidence" value="ECO:0007669"/>
    <property type="project" value="UniProtKB-KW"/>
</dbReference>
<organism evidence="12 13">
    <name type="scientific">Phaeodactylum tricornutum (strain CCAP 1055/1)</name>
    <dbReference type="NCBI Taxonomy" id="556484"/>
    <lineage>
        <taxon>Eukaryota</taxon>
        <taxon>Sar</taxon>
        <taxon>Stramenopiles</taxon>
        <taxon>Ochrophyta</taxon>
        <taxon>Bacillariophyta</taxon>
        <taxon>Bacillariophyceae</taxon>
        <taxon>Bacillariophycidae</taxon>
        <taxon>Naviculales</taxon>
        <taxon>Phaeodactylaceae</taxon>
        <taxon>Phaeodactylum</taxon>
    </lineage>
</organism>
<dbReference type="GO" id="GO:0005524">
    <property type="term" value="F:ATP binding"/>
    <property type="evidence" value="ECO:0007669"/>
    <property type="project" value="UniProtKB-KW"/>
</dbReference>
<evidence type="ECO:0000256" key="4">
    <source>
        <dbReference type="ARBA" id="ARBA00012102"/>
    </source>
</evidence>
<dbReference type="Gene3D" id="3.30.420.40">
    <property type="match status" value="1"/>
</dbReference>
<evidence type="ECO:0000256" key="5">
    <source>
        <dbReference type="ARBA" id="ARBA00022490"/>
    </source>
</evidence>
<keyword evidence="13" id="KW-1185">Reference proteome</keyword>
<dbReference type="PANTHER" id="PTHR12280">
    <property type="entry name" value="PANTOTHENATE KINASE"/>
    <property type="match status" value="1"/>
</dbReference>
<dbReference type="InterPro" id="IPR043129">
    <property type="entry name" value="ATPase_NBD"/>
</dbReference>
<dbReference type="PANTHER" id="PTHR12280:SF30">
    <property type="entry name" value="FUMBLE"/>
    <property type="match status" value="1"/>
</dbReference>
<comment type="pathway">
    <text evidence="3">Cofactor biosynthesis; coenzyme A biosynthesis; CoA from (R)-pantothenate: step 1/5.</text>
</comment>
<protein>
    <recommendedName>
        <fullName evidence="4">pantothenate kinase</fullName>
        <ecNumber evidence="4">2.7.1.33</ecNumber>
    </recommendedName>
</protein>
<dbReference type="OrthoDB" id="275583at2759"/>
<name>B7G788_PHATC</name>
<dbReference type="PaxDb" id="2850-Phatr3145"/>
<dbReference type="Proteomes" id="UP000000759">
    <property type="component" value="Chromosome 17"/>
</dbReference>
<evidence type="ECO:0000256" key="3">
    <source>
        <dbReference type="ARBA" id="ARBA00005225"/>
    </source>
</evidence>
<dbReference type="KEGG" id="pti:PHATRDRAFT_3145"/>
<comment type="similarity">
    <text evidence="11">Belongs to the type II pantothenate kinase family.</text>
</comment>
<evidence type="ECO:0000313" key="12">
    <source>
        <dbReference type="EMBL" id="EEC45724.1"/>
    </source>
</evidence>
<dbReference type="CDD" id="cd24122">
    <property type="entry name" value="ASKHA_NBD_PanK-II_Pank1-like"/>
    <property type="match status" value="1"/>
</dbReference>
<dbReference type="Gene3D" id="3.30.420.510">
    <property type="match status" value="1"/>
</dbReference>
<evidence type="ECO:0000256" key="9">
    <source>
        <dbReference type="ARBA" id="ARBA00022840"/>
    </source>
</evidence>
<dbReference type="InterPro" id="IPR004567">
    <property type="entry name" value="Type_II_PanK"/>
</dbReference>
<keyword evidence="6" id="KW-0808">Transferase</keyword>
<dbReference type="FunFam" id="3.30.420.40:FF:000025">
    <property type="entry name" value="pantothenate kinase 2, mitochondrial"/>
    <property type="match status" value="1"/>
</dbReference>
<keyword evidence="10" id="KW-0173">Coenzyme A biosynthesis</keyword>
<dbReference type="GO" id="GO:0005829">
    <property type="term" value="C:cytosol"/>
    <property type="evidence" value="ECO:0007669"/>
    <property type="project" value="TreeGrafter"/>
</dbReference>
<evidence type="ECO:0000256" key="6">
    <source>
        <dbReference type="ARBA" id="ARBA00022679"/>
    </source>
</evidence>
<sequence>LDVGGTLAKLVYFEQETDAPVEGHRERHRELGGEFHFIQFETRRMQNAMDLIRANDLHNHIVEMGATGGGAHKFASAWQEELGITMHKEEELESLVAGMQFVLSTVIGECYTYRPEELKGDGWRWSRKVQRDAITYSSTYPYMLVTIGTGVSILRVDGPRKHERVSGSTIGGGTYWGLIRLLTDIDDFEHVMRLAEQGDATKVDMMVGDIYGNKSDALEKLGLPSNLVASSFGKLVAKDDPANGLKEEDLARALLLMVTNNIGQVAYLNAKLHNTPRIYFVGNFLRQNNISQRRLAYAIDFWSKGEMEALFLEHEGYFGALGAF</sequence>